<dbReference type="Proteomes" id="UP000321464">
    <property type="component" value="Unassembled WGS sequence"/>
</dbReference>
<dbReference type="AlphaFoldDB" id="A0A512AR36"/>
<evidence type="ECO:0000313" key="5">
    <source>
        <dbReference type="Proteomes" id="UP000321464"/>
    </source>
</evidence>
<dbReference type="SUPFAM" id="SSF52172">
    <property type="entry name" value="CheY-like"/>
    <property type="match status" value="1"/>
</dbReference>
<dbReference type="PROSITE" id="PS50110">
    <property type="entry name" value="RESPONSE_REGULATORY"/>
    <property type="match status" value="1"/>
</dbReference>
<gene>
    <name evidence="4" type="ORF">NSE01_39680</name>
</gene>
<accession>A0A512AR36</accession>
<comment type="caution">
    <text evidence="4">The sequence shown here is derived from an EMBL/GenBank/DDBJ whole genome shotgun (WGS) entry which is preliminary data.</text>
</comment>
<dbReference type="Gene3D" id="3.40.50.2300">
    <property type="match status" value="1"/>
</dbReference>
<dbReference type="InterPro" id="IPR001789">
    <property type="entry name" value="Sig_transdc_resp-reg_receiver"/>
</dbReference>
<dbReference type="PANTHER" id="PTHR44591">
    <property type="entry name" value="STRESS RESPONSE REGULATOR PROTEIN 1"/>
    <property type="match status" value="1"/>
</dbReference>
<dbReference type="InterPro" id="IPR050595">
    <property type="entry name" value="Bact_response_regulator"/>
</dbReference>
<dbReference type="InterPro" id="IPR011006">
    <property type="entry name" value="CheY-like_superfamily"/>
</dbReference>
<keyword evidence="1 2" id="KW-0597">Phosphoprotein</keyword>
<feature type="domain" description="Response regulatory" evidence="3">
    <location>
        <begin position="5"/>
        <end position="118"/>
    </location>
</feature>
<proteinExistence type="predicted"/>
<protein>
    <recommendedName>
        <fullName evidence="3">Response regulatory domain-containing protein</fullName>
    </recommendedName>
</protein>
<keyword evidence="5" id="KW-1185">Reference proteome</keyword>
<dbReference type="Pfam" id="PF00072">
    <property type="entry name" value="Response_reg"/>
    <property type="match status" value="1"/>
</dbReference>
<name>A0A512AR36_9SPHN</name>
<reference evidence="4 5" key="1">
    <citation type="submission" date="2019-07" db="EMBL/GenBank/DDBJ databases">
        <title>Whole genome shotgun sequence of Novosphingobium sediminis NBRC 106119.</title>
        <authorList>
            <person name="Hosoyama A."/>
            <person name="Uohara A."/>
            <person name="Ohji S."/>
            <person name="Ichikawa N."/>
        </authorList>
    </citation>
    <scope>NUCLEOTIDE SEQUENCE [LARGE SCALE GENOMIC DNA]</scope>
    <source>
        <strain evidence="4 5">NBRC 106119</strain>
    </source>
</reference>
<dbReference type="PANTHER" id="PTHR44591:SF3">
    <property type="entry name" value="RESPONSE REGULATORY DOMAIN-CONTAINING PROTEIN"/>
    <property type="match status" value="1"/>
</dbReference>
<organism evidence="4 5">
    <name type="scientific">Novosphingobium sediminis</name>
    <dbReference type="NCBI Taxonomy" id="707214"/>
    <lineage>
        <taxon>Bacteria</taxon>
        <taxon>Pseudomonadati</taxon>
        <taxon>Pseudomonadota</taxon>
        <taxon>Alphaproteobacteria</taxon>
        <taxon>Sphingomonadales</taxon>
        <taxon>Sphingomonadaceae</taxon>
        <taxon>Novosphingobium</taxon>
    </lineage>
</organism>
<dbReference type="GO" id="GO:0000160">
    <property type="term" value="P:phosphorelay signal transduction system"/>
    <property type="evidence" value="ECO:0007669"/>
    <property type="project" value="InterPro"/>
</dbReference>
<evidence type="ECO:0000259" key="3">
    <source>
        <dbReference type="PROSITE" id="PS50110"/>
    </source>
</evidence>
<dbReference type="EMBL" id="BJYR01000036">
    <property type="protein sequence ID" value="GEO02136.1"/>
    <property type="molecule type" value="Genomic_DNA"/>
</dbReference>
<dbReference type="RefSeq" id="WP_200969033.1">
    <property type="nucleotide sequence ID" value="NZ_BJYR01000036.1"/>
</dbReference>
<evidence type="ECO:0000256" key="1">
    <source>
        <dbReference type="ARBA" id="ARBA00022553"/>
    </source>
</evidence>
<evidence type="ECO:0000256" key="2">
    <source>
        <dbReference type="PROSITE-ProRule" id="PRU00169"/>
    </source>
</evidence>
<feature type="modified residue" description="4-aspartylphosphate" evidence="2">
    <location>
        <position position="55"/>
    </location>
</feature>
<evidence type="ECO:0000313" key="4">
    <source>
        <dbReference type="EMBL" id="GEO02136.1"/>
    </source>
</evidence>
<sequence>MVKPVVLVVEDEPLLRLFASDMIEEAGFEVLQASDASDALVTLQDRLDIRVVFTDVNMPGGIDGIMLAIRIRERWPAIQIIITSGRPWPEAAVVPQDIVFFQKPYRRDRVLDTVRRMAA</sequence>
<dbReference type="SMART" id="SM00448">
    <property type="entry name" value="REC"/>
    <property type="match status" value="1"/>
</dbReference>